<dbReference type="Proteomes" id="UP000199024">
    <property type="component" value="Unassembled WGS sequence"/>
</dbReference>
<dbReference type="AlphaFoldDB" id="A0A1I6LSS7"/>
<proteinExistence type="predicted"/>
<evidence type="ECO:0000313" key="3">
    <source>
        <dbReference type="EMBL" id="SFS06370.1"/>
    </source>
</evidence>
<feature type="compositionally biased region" description="Pro residues" evidence="1">
    <location>
        <begin position="535"/>
        <end position="546"/>
    </location>
</feature>
<feature type="region of interest" description="Disordered" evidence="1">
    <location>
        <begin position="532"/>
        <end position="555"/>
    </location>
</feature>
<evidence type="ECO:0000259" key="2">
    <source>
        <dbReference type="Pfam" id="PF00882"/>
    </source>
</evidence>
<sequence length="555" mass="60773">MRFSTQPTKNPATPAPGFRIQPSSVVLKKEPTRMPVLRSLPRLRSLMALLLLLLIPARPAAAYSVLSHEEVVDMAWLTTIVPMLKARFPNMTDADIVTAHSYAYGGSVIQDIGYYPFGNPYYSDLLHYVRTGDFVSSLIRESKDPNEYAFALGALAHYCGDVYGHPAVNLATANEFPKDRKLFGHIVTYDNDKVAHLRTEFGFDVIQVAHGRYSQQNYRDFIGFQVSKTLLENAFQETYGVPMNSVMTHEDLAIATYRKAVSSIIPNMTAVAAKHYKKEIQAENPGYEKKKFIYRLHNTEFEKTYGKGYIHPGFGTRFLGFIVEHLPKIGPLKALKLSLPDADTQAIYLKSINTTVDNYKLSLAKVIPPQASVPGVPTPALPMKPAQPLDPAAVKAAASGQATPPSPETVTNSQPATAAPLPVTVAAPKPDATLASAPDLLAGVQKAPDLAEIDLDTGKPSRLGEYRLADLTYARLLDDLLRKNKDKTTLTPDLHQSFKDFYAGTRPEPVWYQKTPKDWAALTSNLATLDALPMAPAPPPPAPSGVPAPAALEKE</sequence>
<keyword evidence="4" id="KW-1185">Reference proteome</keyword>
<dbReference type="Pfam" id="PF00882">
    <property type="entry name" value="Zn_dep_PLPC"/>
    <property type="match status" value="1"/>
</dbReference>
<feature type="domain" description="Phospholipase C/D" evidence="2">
    <location>
        <begin position="92"/>
        <end position="244"/>
    </location>
</feature>
<feature type="region of interest" description="Disordered" evidence="1">
    <location>
        <begin position="389"/>
        <end position="415"/>
    </location>
</feature>
<evidence type="ECO:0000313" key="4">
    <source>
        <dbReference type="Proteomes" id="UP000199024"/>
    </source>
</evidence>
<reference evidence="3 4" key="1">
    <citation type="submission" date="2016-10" db="EMBL/GenBank/DDBJ databases">
        <authorList>
            <person name="de Groot N.N."/>
        </authorList>
    </citation>
    <scope>NUCLEOTIDE SEQUENCE [LARGE SCALE GENOMIC DNA]</scope>
    <source>
        <strain evidence="3 4">DSM 21001</strain>
    </source>
</reference>
<gene>
    <name evidence="3" type="ORF">SAMN05421771_1200</name>
</gene>
<dbReference type="STRING" id="474950.SAMN05421771_1200"/>
<feature type="compositionally biased region" description="Polar residues" evidence="1">
    <location>
        <begin position="400"/>
        <end position="414"/>
    </location>
</feature>
<protein>
    <submittedName>
        <fullName evidence="3">Zinc dependent phospholipase C</fullName>
    </submittedName>
</protein>
<evidence type="ECO:0000256" key="1">
    <source>
        <dbReference type="SAM" id="MobiDB-lite"/>
    </source>
</evidence>
<name>A0A1I6LSS7_9BACT</name>
<accession>A0A1I6LSS7</accession>
<dbReference type="OrthoDB" id="104138at2"/>
<organism evidence="3 4">
    <name type="scientific">Granulicella pectinivorans</name>
    <dbReference type="NCBI Taxonomy" id="474950"/>
    <lineage>
        <taxon>Bacteria</taxon>
        <taxon>Pseudomonadati</taxon>
        <taxon>Acidobacteriota</taxon>
        <taxon>Terriglobia</taxon>
        <taxon>Terriglobales</taxon>
        <taxon>Acidobacteriaceae</taxon>
        <taxon>Granulicella</taxon>
    </lineage>
</organism>
<dbReference type="EMBL" id="FOZL01000001">
    <property type="protein sequence ID" value="SFS06370.1"/>
    <property type="molecule type" value="Genomic_DNA"/>
</dbReference>
<dbReference type="InterPro" id="IPR029002">
    <property type="entry name" value="PLPC/GPLD1"/>
</dbReference>